<dbReference type="EMBL" id="JARBHB010000004">
    <property type="protein sequence ID" value="KAJ8885890.1"/>
    <property type="molecule type" value="Genomic_DNA"/>
</dbReference>
<name>A0ABQ9HNM0_9NEOP</name>
<organism evidence="1 2">
    <name type="scientific">Dryococelus australis</name>
    <dbReference type="NCBI Taxonomy" id="614101"/>
    <lineage>
        <taxon>Eukaryota</taxon>
        <taxon>Metazoa</taxon>
        <taxon>Ecdysozoa</taxon>
        <taxon>Arthropoda</taxon>
        <taxon>Hexapoda</taxon>
        <taxon>Insecta</taxon>
        <taxon>Pterygota</taxon>
        <taxon>Neoptera</taxon>
        <taxon>Polyneoptera</taxon>
        <taxon>Phasmatodea</taxon>
        <taxon>Verophasmatodea</taxon>
        <taxon>Anareolatae</taxon>
        <taxon>Phasmatidae</taxon>
        <taxon>Eurycanthinae</taxon>
        <taxon>Dryococelus</taxon>
    </lineage>
</organism>
<protein>
    <submittedName>
        <fullName evidence="1">Uncharacterized protein</fullName>
    </submittedName>
</protein>
<accession>A0ABQ9HNM0</accession>
<dbReference type="Proteomes" id="UP001159363">
    <property type="component" value="Chromosome X"/>
</dbReference>
<gene>
    <name evidence="1" type="ORF">PR048_012096</name>
</gene>
<keyword evidence="2" id="KW-1185">Reference proteome</keyword>
<proteinExistence type="predicted"/>
<comment type="caution">
    <text evidence="1">The sequence shown here is derived from an EMBL/GenBank/DDBJ whole genome shotgun (WGS) entry which is preliminary data.</text>
</comment>
<evidence type="ECO:0000313" key="1">
    <source>
        <dbReference type="EMBL" id="KAJ8885890.1"/>
    </source>
</evidence>
<evidence type="ECO:0000313" key="2">
    <source>
        <dbReference type="Proteomes" id="UP001159363"/>
    </source>
</evidence>
<sequence length="128" mass="14659">MLPRCTYSVISVDLQQVIPLPTLTHTNMYHSRQLNCYNFGIHPADNDVASMNVRHEAMASRGSNEIASYIFNLVHMGKFCRYKLMQQKFVLKGHSFLNCDRIFAHIEKHKAKTQCLTPDDVMLGLSSQ</sequence>
<reference evidence="1 2" key="1">
    <citation type="submission" date="2023-02" db="EMBL/GenBank/DDBJ databases">
        <title>LHISI_Scaffold_Assembly.</title>
        <authorList>
            <person name="Stuart O.P."/>
            <person name="Cleave R."/>
            <person name="Magrath M.J.L."/>
            <person name="Mikheyev A.S."/>
        </authorList>
    </citation>
    <scope>NUCLEOTIDE SEQUENCE [LARGE SCALE GENOMIC DNA]</scope>
    <source>
        <strain evidence="1">Daus_M_001</strain>
        <tissue evidence="1">Leg muscle</tissue>
    </source>
</reference>